<keyword evidence="2" id="KW-1185">Reference proteome</keyword>
<reference evidence="1 2" key="1">
    <citation type="submission" date="2023-01" db="EMBL/GenBank/DDBJ databases">
        <title>Analysis of 21 Apiospora genomes using comparative genomics revels a genus with tremendous synthesis potential of carbohydrate active enzymes and secondary metabolites.</title>
        <authorList>
            <person name="Sorensen T."/>
        </authorList>
    </citation>
    <scope>NUCLEOTIDE SEQUENCE [LARGE SCALE GENOMIC DNA]</scope>
    <source>
        <strain evidence="1 2">CBS 33761</strain>
    </source>
</reference>
<accession>A0ABR1U7J1</accession>
<evidence type="ECO:0000313" key="2">
    <source>
        <dbReference type="Proteomes" id="UP001444661"/>
    </source>
</evidence>
<evidence type="ECO:0000313" key="1">
    <source>
        <dbReference type="EMBL" id="KAK8054871.1"/>
    </source>
</evidence>
<gene>
    <name evidence="1" type="ORF">PG993_000098</name>
</gene>
<name>A0ABR1U7J1_9PEZI</name>
<comment type="caution">
    <text evidence="1">The sequence shown here is derived from an EMBL/GenBank/DDBJ whole genome shotgun (WGS) entry which is preliminary data.</text>
</comment>
<organism evidence="1 2">
    <name type="scientific">Apiospora rasikravindrae</name>
    <dbReference type="NCBI Taxonomy" id="990691"/>
    <lineage>
        <taxon>Eukaryota</taxon>
        <taxon>Fungi</taxon>
        <taxon>Dikarya</taxon>
        <taxon>Ascomycota</taxon>
        <taxon>Pezizomycotina</taxon>
        <taxon>Sordariomycetes</taxon>
        <taxon>Xylariomycetidae</taxon>
        <taxon>Amphisphaeriales</taxon>
        <taxon>Apiosporaceae</taxon>
        <taxon>Apiospora</taxon>
    </lineage>
</organism>
<protein>
    <submittedName>
        <fullName evidence="1">Uncharacterized protein</fullName>
    </submittedName>
</protein>
<sequence length="214" mass="24117">MTIPVLWWQPCQTGADPCLNRLFRNIAPARRNLYAQHVELGTVQTFRKIAQVARRESARDYSDLEREILEEEAIENVLSEVDFPKMEFLAIRDSAGNHLPQLGCQDVKVVLLDPNIIKASDQSVTVKCIEPVLEQLPALFPDLEKIETICAYPNVVSSLKQFKMTAREPLPQRSSDVPASGGNWGTCYFIYRPNQSTLVYRDPPRSVTTLSLGA</sequence>
<dbReference type="EMBL" id="JAQQWK010000001">
    <property type="protein sequence ID" value="KAK8054871.1"/>
    <property type="molecule type" value="Genomic_DNA"/>
</dbReference>
<proteinExistence type="predicted"/>
<dbReference type="Proteomes" id="UP001444661">
    <property type="component" value="Unassembled WGS sequence"/>
</dbReference>